<comment type="caution">
    <text evidence="2">The sequence shown here is derived from an EMBL/GenBank/DDBJ whole genome shotgun (WGS) entry which is preliminary data.</text>
</comment>
<organism evidence="2 3">
    <name type="scientific">Limosilactobacillus reuteri</name>
    <name type="common">Lactobacillus reuteri</name>
    <dbReference type="NCBI Taxonomy" id="1598"/>
    <lineage>
        <taxon>Bacteria</taxon>
        <taxon>Bacillati</taxon>
        <taxon>Bacillota</taxon>
        <taxon>Bacilli</taxon>
        <taxon>Lactobacillales</taxon>
        <taxon>Lactobacillaceae</taxon>
        <taxon>Limosilactobacillus</taxon>
    </lineage>
</organism>
<accession>A0A256VH65</accession>
<name>A0A256VH65_LIMRT</name>
<evidence type="ECO:0000313" key="3">
    <source>
        <dbReference type="Proteomes" id="UP000216122"/>
    </source>
</evidence>
<proteinExistence type="predicted"/>
<dbReference type="EMBL" id="WJNA01000012">
    <property type="protein sequence ID" value="MRH09087.1"/>
    <property type="molecule type" value="Genomic_DNA"/>
</dbReference>
<sequence>MTKMMANNNKKKLKVRDAYFQEKSLGDLTRLRFTGASIRPEDRLVPGEHEIDSYIYAETGMLFCSLQGKVRRLRNATLVYSNDDVNESVKNVNDFCNSLVFEKLHQKSRSGITVFNSKCDLCYTSKSTRRIKNFLICIDGAKKGYDLFILQTLQSPLGKYTSSFSIDENRNVTKYNMSIPATFTKKNDTGITNRIVMLDDLDSMMKPFFVNGVEVMPSNETEAFKSFISSFKASYEFRQTNLSAN</sequence>
<gene>
    <name evidence="2" type="ORF">CBG21_06815</name>
    <name evidence="1" type="ORF">GIX81_06445</name>
</gene>
<protein>
    <submittedName>
        <fullName evidence="2">Uncharacterized protein</fullName>
    </submittedName>
</protein>
<dbReference type="RefSeq" id="WP_019251256.1">
    <property type="nucleotide sequence ID" value="NZ_JBCLUD010000013.1"/>
</dbReference>
<reference evidence="3" key="1">
    <citation type="submission" date="2017-05" db="EMBL/GenBank/DDBJ databases">
        <authorList>
            <person name="Lin X.B."/>
            <person name="Stothard P."/>
            <person name="Tasseva G."/>
            <person name="Walter J."/>
        </authorList>
    </citation>
    <scope>NUCLEOTIDE SEQUENCE [LARGE SCALE GENOMIC DNA]</scope>
    <source>
        <strain evidence="3">103v</strain>
    </source>
</reference>
<reference evidence="2 3" key="3">
    <citation type="submission" date="2017-09" db="EMBL/GenBank/DDBJ databases">
        <title>Tripartite evolution among Lactobacillus johnsonii, Lactobacillus taiwanensis, Lactobacillus reuteri and their rodent host.</title>
        <authorList>
            <person name="Wang T."/>
            <person name="Knowles S."/>
            <person name="Cheng C."/>
        </authorList>
    </citation>
    <scope>NUCLEOTIDE SEQUENCE [LARGE SCALE GENOMIC DNA]</scope>
    <source>
        <strain evidence="2 3">103v</strain>
    </source>
</reference>
<evidence type="ECO:0000313" key="4">
    <source>
        <dbReference type="Proteomes" id="UP000472879"/>
    </source>
</evidence>
<dbReference type="AlphaFoldDB" id="A0A256VH65"/>
<reference evidence="2" key="2">
    <citation type="submission" date="2017-05" db="EMBL/GenBank/DDBJ databases">
        <authorList>
            <person name="Song R."/>
            <person name="Chenine A.L."/>
            <person name="Ruprecht R.M."/>
        </authorList>
    </citation>
    <scope>NUCLEOTIDE SEQUENCE [LARGE SCALE GENOMIC DNA]</scope>
    <source>
        <strain evidence="2">103v</strain>
    </source>
</reference>
<dbReference type="Proteomes" id="UP000472879">
    <property type="component" value="Unassembled WGS sequence"/>
</dbReference>
<dbReference type="Proteomes" id="UP000216122">
    <property type="component" value="Unassembled WGS sequence"/>
</dbReference>
<evidence type="ECO:0000313" key="2">
    <source>
        <dbReference type="EMBL" id="OYT03015.1"/>
    </source>
</evidence>
<evidence type="ECO:0000313" key="1">
    <source>
        <dbReference type="EMBL" id="MRH09087.1"/>
    </source>
</evidence>
<reference evidence="1 4" key="4">
    <citation type="submission" date="2019-11" db="EMBL/GenBank/DDBJ databases">
        <title>Draft genome sequence of 12 host-associated Lactobacillus reuteri rodent strains.</title>
        <authorList>
            <person name="Zhang S."/>
            <person name="Ozcam M."/>
            <person name="Van Pijkeren J.P."/>
        </authorList>
    </citation>
    <scope>NUCLEOTIDE SEQUENCE [LARGE SCALE GENOMIC DNA]</scope>
    <source>
        <strain evidence="1 4">Lr4020</strain>
    </source>
</reference>
<dbReference type="EMBL" id="NGQC01000041">
    <property type="protein sequence ID" value="OYT03015.1"/>
    <property type="molecule type" value="Genomic_DNA"/>
</dbReference>